<accession>A0A3E5AKX7</accession>
<dbReference type="PANTHER" id="PTHR35007">
    <property type="entry name" value="INTEGRAL MEMBRANE PROTEIN-RELATED"/>
    <property type="match status" value="1"/>
</dbReference>
<feature type="transmembrane region" description="Helical" evidence="1">
    <location>
        <begin position="257"/>
        <end position="278"/>
    </location>
</feature>
<dbReference type="PANTHER" id="PTHR35007:SF2">
    <property type="entry name" value="PILUS ASSEMBLE PROTEIN"/>
    <property type="match status" value="1"/>
</dbReference>
<evidence type="ECO:0008006" key="4">
    <source>
        <dbReference type="Google" id="ProtNLM"/>
    </source>
</evidence>
<dbReference type="AlphaFoldDB" id="A0A3E5AKX7"/>
<evidence type="ECO:0000256" key="1">
    <source>
        <dbReference type="SAM" id="Phobius"/>
    </source>
</evidence>
<dbReference type="RefSeq" id="WP_117690789.1">
    <property type="nucleotide sequence ID" value="NZ_QSUE01000011.1"/>
</dbReference>
<gene>
    <name evidence="2" type="ORF">DXB72_11945</name>
</gene>
<comment type="caution">
    <text evidence="2">The sequence shown here is derived from an EMBL/GenBank/DDBJ whole genome shotgun (WGS) entry which is preliminary data.</text>
</comment>
<evidence type="ECO:0000313" key="3">
    <source>
        <dbReference type="Proteomes" id="UP000260970"/>
    </source>
</evidence>
<keyword evidence="1" id="KW-0472">Membrane</keyword>
<keyword evidence="1" id="KW-0812">Transmembrane</keyword>
<reference evidence="2 3" key="1">
    <citation type="submission" date="2018-08" db="EMBL/GenBank/DDBJ databases">
        <title>A genome reference for cultivated species of the human gut microbiota.</title>
        <authorList>
            <person name="Zou Y."/>
            <person name="Xue W."/>
            <person name="Luo G."/>
        </authorList>
    </citation>
    <scope>NUCLEOTIDE SEQUENCE [LARGE SCALE GENOMIC DNA]</scope>
    <source>
        <strain evidence="2 3">OM05-6AA</strain>
    </source>
</reference>
<name>A0A3E5AKX7_9FIRM</name>
<feature type="transmembrane region" description="Helical" evidence="1">
    <location>
        <begin position="290"/>
        <end position="308"/>
    </location>
</feature>
<sequence>MIYKILTIVITFPLCIAFGYFISKWIRSYNIANALKYTSDSYYKRAKSVEEYQKLYGNTDNKMSKLTKLDTEIEMSGLRRKYPFLTTEILIALVSVISIVVGIFTAMIFKNFLLTVMVVALLFFAYRLTMKMLVEKTIKKIDDGLVEFINQLFSYSNASNDIVTIVGYAVPYLNEPLYSVMQACVHEARMTGNIDLAFQRVNLKLKHRQLNMFLDNLVECSHNSANYKEVINRSYETIAVYVSNKEKRKAKANEGNTAIIAMLIVLFVSLLFILKVFVKEVISEFFFSSMGGKFVFATFLFTCFFALWKMLNMGREK</sequence>
<proteinExistence type="predicted"/>
<organism evidence="2 3">
    <name type="scientific">Agathobacter rectalis</name>
    <dbReference type="NCBI Taxonomy" id="39491"/>
    <lineage>
        <taxon>Bacteria</taxon>
        <taxon>Bacillati</taxon>
        <taxon>Bacillota</taxon>
        <taxon>Clostridia</taxon>
        <taxon>Lachnospirales</taxon>
        <taxon>Lachnospiraceae</taxon>
        <taxon>Agathobacter</taxon>
    </lineage>
</organism>
<evidence type="ECO:0000313" key="2">
    <source>
        <dbReference type="EMBL" id="RGN21514.1"/>
    </source>
</evidence>
<protein>
    <recommendedName>
        <fullName evidence="4">Flp pilus assembly protein TadB</fullName>
    </recommendedName>
</protein>
<dbReference type="EMBL" id="QSUG01000013">
    <property type="protein sequence ID" value="RGN21514.1"/>
    <property type="molecule type" value="Genomic_DNA"/>
</dbReference>
<dbReference type="Proteomes" id="UP000260970">
    <property type="component" value="Unassembled WGS sequence"/>
</dbReference>
<feature type="transmembrane region" description="Helical" evidence="1">
    <location>
        <begin position="84"/>
        <end position="106"/>
    </location>
</feature>
<keyword evidence="1" id="KW-1133">Transmembrane helix</keyword>
<feature type="transmembrane region" description="Helical" evidence="1">
    <location>
        <begin position="112"/>
        <end position="130"/>
    </location>
</feature>
<feature type="transmembrane region" description="Helical" evidence="1">
    <location>
        <begin position="6"/>
        <end position="26"/>
    </location>
</feature>